<dbReference type="Pfam" id="PF08551">
    <property type="entry name" value="DUF1751"/>
    <property type="match status" value="1"/>
</dbReference>
<evidence type="ECO:0000256" key="1">
    <source>
        <dbReference type="ARBA" id="ARBA00004141"/>
    </source>
</evidence>
<dbReference type="OrthoDB" id="73612at2759"/>
<feature type="transmembrane region" description="Helical" evidence="6">
    <location>
        <begin position="147"/>
        <end position="169"/>
    </location>
</feature>
<reference evidence="7 8" key="1">
    <citation type="submission" date="2015-03" db="EMBL/GenBank/DDBJ databases">
        <title>RNA-seq based gene annotation and comparative genomics of four Zymoseptoria species reveal species-specific pathogenicity related genes and transposable element activity.</title>
        <authorList>
            <person name="Grandaubert J."/>
            <person name="Bhattacharyya A."/>
            <person name="Stukenbrock E.H."/>
        </authorList>
    </citation>
    <scope>NUCLEOTIDE SEQUENCE [LARGE SCALE GENOMIC DNA]</scope>
    <source>
        <strain evidence="7 8">Zb18110</strain>
    </source>
</reference>
<evidence type="ECO:0000313" key="7">
    <source>
        <dbReference type="EMBL" id="KJX97544.1"/>
    </source>
</evidence>
<feature type="region of interest" description="Disordered" evidence="5">
    <location>
        <begin position="370"/>
        <end position="413"/>
    </location>
</feature>
<dbReference type="GO" id="GO:0006890">
    <property type="term" value="P:retrograde vesicle-mediated transport, Golgi to endoplasmic reticulum"/>
    <property type="evidence" value="ECO:0007669"/>
    <property type="project" value="InterPro"/>
</dbReference>
<dbReference type="Gene3D" id="1.20.1540.10">
    <property type="entry name" value="Rhomboid-like"/>
    <property type="match status" value="1"/>
</dbReference>
<name>A0A0F4GJF7_9PEZI</name>
<sequence>MSSPDDRHLRTAGDQDPTAAIILHTSPPLHPPLFSHAMPRINLPPLTRGLLLTILTLSSLNAVLRTNKWRSSLDSITSSTTNYLSSPQWAVPYLVLVPTKSIIYPWTFVTSAVVENNLVSMVVSAVVVFFGGRYLERAWGSKEFGKFVLFTSLIPNILTFLIYAIWHAVTTPPEFPTPINGLVALEAGFLVSLKQLVPEHTVSLFRGTVRMRIKHFPAVFVLSNILSGPLLGTDTALWLSLIGFSCSWTFLRFFRISEIASAATGGEASVMKGDASDTFAFVAFFPDVLHPIIAPISDGIHGLLVQLRLCTPFSDEAIEAGNESAASRSEAGLPGIMNSRGGSEGGGRRAEAERRRALALKALDQRLSAAAAGRSEAPAVTTVQASLATSKPEAQETGSVEKEGKEKERETQV</sequence>
<keyword evidence="3 6" id="KW-1133">Transmembrane helix</keyword>
<dbReference type="InterPro" id="IPR035952">
    <property type="entry name" value="Rhomboid-like_sf"/>
</dbReference>
<feature type="compositionally biased region" description="Basic and acidic residues" evidence="5">
    <location>
        <begin position="399"/>
        <end position="413"/>
    </location>
</feature>
<dbReference type="SUPFAM" id="SSF144091">
    <property type="entry name" value="Rhomboid-like"/>
    <property type="match status" value="1"/>
</dbReference>
<comment type="caution">
    <text evidence="7">The sequence shown here is derived from an EMBL/GenBank/DDBJ whole genome shotgun (WGS) entry which is preliminary data.</text>
</comment>
<evidence type="ECO:0000256" key="2">
    <source>
        <dbReference type="ARBA" id="ARBA00022692"/>
    </source>
</evidence>
<dbReference type="GO" id="GO:0016020">
    <property type="term" value="C:membrane"/>
    <property type="evidence" value="ECO:0007669"/>
    <property type="project" value="UniProtKB-SubCell"/>
</dbReference>
<dbReference type="PANTHER" id="PTHR13377">
    <property type="entry name" value="PLACENTAL PROTEIN 6"/>
    <property type="match status" value="1"/>
</dbReference>
<dbReference type="GO" id="GO:0005794">
    <property type="term" value="C:Golgi apparatus"/>
    <property type="evidence" value="ECO:0007669"/>
    <property type="project" value="TreeGrafter"/>
</dbReference>
<dbReference type="STRING" id="1047168.A0A0F4GJF7"/>
<protein>
    <submittedName>
        <fullName evidence="7">Rhomboid family protein</fullName>
    </submittedName>
</protein>
<organism evidence="7 8">
    <name type="scientific">Zymoseptoria brevis</name>
    <dbReference type="NCBI Taxonomy" id="1047168"/>
    <lineage>
        <taxon>Eukaryota</taxon>
        <taxon>Fungi</taxon>
        <taxon>Dikarya</taxon>
        <taxon>Ascomycota</taxon>
        <taxon>Pezizomycotina</taxon>
        <taxon>Dothideomycetes</taxon>
        <taxon>Dothideomycetidae</taxon>
        <taxon>Mycosphaerellales</taxon>
        <taxon>Mycosphaerellaceae</taxon>
        <taxon>Zymoseptoria</taxon>
    </lineage>
</organism>
<keyword evidence="4 6" id="KW-0472">Membrane</keyword>
<feature type="transmembrane region" description="Helical" evidence="6">
    <location>
        <begin position="118"/>
        <end position="135"/>
    </location>
</feature>
<evidence type="ECO:0000313" key="8">
    <source>
        <dbReference type="Proteomes" id="UP000033647"/>
    </source>
</evidence>
<dbReference type="Proteomes" id="UP000033647">
    <property type="component" value="Unassembled WGS sequence"/>
</dbReference>
<feature type="region of interest" description="Disordered" evidence="5">
    <location>
        <begin position="321"/>
        <end position="354"/>
    </location>
</feature>
<dbReference type="PANTHER" id="PTHR13377:SF3">
    <property type="entry name" value="TRANSMEMBRANE PROTEIN 115"/>
    <property type="match status" value="1"/>
</dbReference>
<dbReference type="InterPro" id="IPR013861">
    <property type="entry name" value="TMEM115/Pdh1/Rbl19"/>
</dbReference>
<evidence type="ECO:0000256" key="6">
    <source>
        <dbReference type="SAM" id="Phobius"/>
    </source>
</evidence>
<dbReference type="EMBL" id="LAFY01000473">
    <property type="protein sequence ID" value="KJX97544.1"/>
    <property type="molecule type" value="Genomic_DNA"/>
</dbReference>
<keyword evidence="8" id="KW-1185">Reference proteome</keyword>
<comment type="subcellular location">
    <subcellularLocation>
        <location evidence="1">Membrane</location>
        <topology evidence="1">Multi-pass membrane protein</topology>
    </subcellularLocation>
</comment>
<dbReference type="SMART" id="SM01160">
    <property type="entry name" value="DUF1751"/>
    <property type="match status" value="1"/>
</dbReference>
<proteinExistence type="predicted"/>
<evidence type="ECO:0000256" key="5">
    <source>
        <dbReference type="SAM" id="MobiDB-lite"/>
    </source>
</evidence>
<gene>
    <name evidence="7" type="ORF">TI39_contig481g00023</name>
</gene>
<evidence type="ECO:0000256" key="3">
    <source>
        <dbReference type="ARBA" id="ARBA00022989"/>
    </source>
</evidence>
<accession>A0A0F4GJF7</accession>
<dbReference type="FunFam" id="1.20.1540.10:FF:000004">
    <property type="entry name" value="Transmembrane protein 115"/>
    <property type="match status" value="1"/>
</dbReference>
<dbReference type="AlphaFoldDB" id="A0A0F4GJF7"/>
<keyword evidence="2 6" id="KW-0812">Transmembrane</keyword>
<evidence type="ECO:0000256" key="4">
    <source>
        <dbReference type="ARBA" id="ARBA00023136"/>
    </source>
</evidence>
<feature type="compositionally biased region" description="Low complexity" evidence="5">
    <location>
        <begin position="370"/>
        <end position="379"/>
    </location>
</feature>